<name>V4SQW0_CITCL</name>
<dbReference type="STRING" id="85681.V4SQW0"/>
<dbReference type="GO" id="GO:0004318">
    <property type="term" value="F:enoyl-[acyl-carrier-protein] reductase (NADH) activity"/>
    <property type="evidence" value="ECO:0007669"/>
    <property type="project" value="InterPro"/>
</dbReference>
<dbReference type="EMBL" id="KI536861">
    <property type="protein sequence ID" value="ESR43102.1"/>
    <property type="molecule type" value="Genomic_DNA"/>
</dbReference>
<organism evidence="7 8">
    <name type="scientific">Citrus clementina</name>
    <name type="common">Clementine</name>
    <name type="synonym">Citrus deliciosa x Citrus sinensis</name>
    <dbReference type="NCBI Taxonomy" id="85681"/>
    <lineage>
        <taxon>Eukaryota</taxon>
        <taxon>Viridiplantae</taxon>
        <taxon>Streptophyta</taxon>
        <taxon>Embryophyta</taxon>
        <taxon>Tracheophyta</taxon>
        <taxon>Spermatophyta</taxon>
        <taxon>Magnoliopsida</taxon>
        <taxon>eudicotyledons</taxon>
        <taxon>Gunneridae</taxon>
        <taxon>Pentapetalae</taxon>
        <taxon>rosids</taxon>
        <taxon>malvids</taxon>
        <taxon>Sapindales</taxon>
        <taxon>Rutaceae</taxon>
        <taxon>Aurantioideae</taxon>
        <taxon>Citrus</taxon>
    </lineage>
</organism>
<evidence type="ECO:0000313" key="7">
    <source>
        <dbReference type="EMBL" id="ESR43102.1"/>
    </source>
</evidence>
<sequence length="163" mass="17992">MSAATHSCISFSTKNFMSSKATFATKYEKSSPKRLETCLDEDKPLSGLPVDLRGKRAFIARVADGNRYGWAIAISLAAAGAEILIGKWVPALNIFESSVRCGKFDESRLLPDGSLMEISKIYPLDAVYDNPEDVSEDVMILLMMLMGKINRRYAGSSKWTVQV</sequence>
<dbReference type="AlphaFoldDB" id="V4SQW0"/>
<gene>
    <name evidence="7" type="ORF">CICLE_v10013442mg</name>
</gene>
<evidence type="ECO:0000256" key="4">
    <source>
        <dbReference type="ARBA" id="ARBA00023002"/>
    </source>
</evidence>
<dbReference type="InParanoid" id="V4SQW0"/>
<dbReference type="InterPro" id="IPR014358">
    <property type="entry name" value="Enoyl-ACP_Rdtase_NADH"/>
</dbReference>
<keyword evidence="6" id="KW-0275">Fatty acid biosynthesis</keyword>
<dbReference type="GO" id="GO:0006633">
    <property type="term" value="P:fatty acid biosynthetic process"/>
    <property type="evidence" value="ECO:0007669"/>
    <property type="project" value="UniProtKB-KW"/>
</dbReference>
<keyword evidence="5" id="KW-0443">Lipid metabolism</keyword>
<dbReference type="Gene3D" id="3.40.50.720">
    <property type="entry name" value="NAD(P)-binding Rossmann-like Domain"/>
    <property type="match status" value="1"/>
</dbReference>
<accession>V4SQW0</accession>
<dbReference type="eggNOG" id="KOG0725">
    <property type="taxonomic scope" value="Eukaryota"/>
</dbReference>
<evidence type="ECO:0000256" key="2">
    <source>
        <dbReference type="ARBA" id="ARBA00022516"/>
    </source>
</evidence>
<evidence type="ECO:0000256" key="5">
    <source>
        <dbReference type="ARBA" id="ARBA00023098"/>
    </source>
</evidence>
<protein>
    <submittedName>
        <fullName evidence="7">Uncharacterized protein</fullName>
    </submittedName>
</protein>
<dbReference type="KEGG" id="cic:CICLE_v10013442mg"/>
<keyword evidence="4" id="KW-0560">Oxidoreductase</keyword>
<reference evidence="7 8" key="1">
    <citation type="submission" date="2013-10" db="EMBL/GenBank/DDBJ databases">
        <authorList>
            <consortium name="International Citrus Genome Consortium"/>
            <person name="Jenkins J."/>
            <person name="Schmutz J."/>
            <person name="Prochnik S."/>
            <person name="Rokhsar D."/>
            <person name="Gmitter F."/>
            <person name="Ollitrault P."/>
            <person name="Machado M."/>
            <person name="Talon M."/>
            <person name="Wincker P."/>
            <person name="Jaillon O."/>
            <person name="Morgante M."/>
        </authorList>
    </citation>
    <scope>NUCLEOTIDE SEQUENCE</scope>
    <source>
        <strain evidence="8">cv. Clemenules</strain>
    </source>
</reference>
<evidence type="ECO:0000256" key="3">
    <source>
        <dbReference type="ARBA" id="ARBA00022832"/>
    </source>
</evidence>
<comment type="pathway">
    <text evidence="1">Lipid metabolism.</text>
</comment>
<dbReference type="PANTHER" id="PTHR43159:SF6">
    <property type="entry name" value="ENOYL-[ACYL-CARRIER-PROTEIN] REDUCTASE [NADH] 1, CHLOROPLASTIC ISOFORM X1"/>
    <property type="match status" value="1"/>
</dbReference>
<keyword evidence="2" id="KW-0444">Lipid biosynthesis</keyword>
<evidence type="ECO:0000256" key="6">
    <source>
        <dbReference type="ARBA" id="ARBA00023160"/>
    </source>
</evidence>
<proteinExistence type="predicted"/>
<dbReference type="Proteomes" id="UP000030687">
    <property type="component" value="Unassembled WGS sequence"/>
</dbReference>
<dbReference type="PANTHER" id="PTHR43159">
    <property type="entry name" value="ENOYL-[ACYL-CARRIER-PROTEIN] REDUCTASE"/>
    <property type="match status" value="1"/>
</dbReference>
<evidence type="ECO:0000256" key="1">
    <source>
        <dbReference type="ARBA" id="ARBA00005189"/>
    </source>
</evidence>
<keyword evidence="8" id="KW-1185">Reference proteome</keyword>
<dbReference type="Gramene" id="ESR43102">
    <property type="protein sequence ID" value="ESR43102"/>
    <property type="gene ID" value="CICLE_v10013442mg"/>
</dbReference>
<keyword evidence="3" id="KW-0276">Fatty acid metabolism</keyword>
<evidence type="ECO:0000313" key="8">
    <source>
        <dbReference type="Proteomes" id="UP000030687"/>
    </source>
</evidence>